<name>A0A9W8MQD3_9AGAR</name>
<protein>
    <submittedName>
        <fullName evidence="2">Uncharacterized protein</fullName>
    </submittedName>
</protein>
<feature type="region of interest" description="Disordered" evidence="1">
    <location>
        <begin position="1"/>
        <end position="31"/>
    </location>
</feature>
<comment type="caution">
    <text evidence="2">The sequence shown here is derived from an EMBL/GenBank/DDBJ whole genome shotgun (WGS) entry which is preliminary data.</text>
</comment>
<accession>A0A9W8MQD3</accession>
<evidence type="ECO:0000256" key="1">
    <source>
        <dbReference type="SAM" id="MobiDB-lite"/>
    </source>
</evidence>
<reference evidence="2" key="1">
    <citation type="submission" date="2022-07" db="EMBL/GenBank/DDBJ databases">
        <title>Genome Sequence of Agrocybe chaxingu.</title>
        <authorList>
            <person name="Buettner E."/>
        </authorList>
    </citation>
    <scope>NUCLEOTIDE SEQUENCE</scope>
    <source>
        <strain evidence="2">MP-N11</strain>
    </source>
</reference>
<dbReference type="Proteomes" id="UP001148786">
    <property type="component" value="Unassembled WGS sequence"/>
</dbReference>
<sequence>MFSFRRKPKNEPESPRIRTSPSLPELNAQGIPWPEDLVDMNAIRQPPTIPEAVPVQGAAKTSFQGPTPIPFHKPFRRPSIGKPDVPISSIYMSGQPPTFDRKVAPFVHDERIHPNVIGVTDGGGVGT</sequence>
<organism evidence="2 3">
    <name type="scientific">Agrocybe chaxingu</name>
    <dbReference type="NCBI Taxonomy" id="84603"/>
    <lineage>
        <taxon>Eukaryota</taxon>
        <taxon>Fungi</taxon>
        <taxon>Dikarya</taxon>
        <taxon>Basidiomycota</taxon>
        <taxon>Agaricomycotina</taxon>
        <taxon>Agaricomycetes</taxon>
        <taxon>Agaricomycetidae</taxon>
        <taxon>Agaricales</taxon>
        <taxon>Agaricineae</taxon>
        <taxon>Strophariaceae</taxon>
        <taxon>Agrocybe</taxon>
    </lineage>
</organism>
<feature type="region of interest" description="Disordered" evidence="1">
    <location>
        <begin position="57"/>
        <end position="79"/>
    </location>
</feature>
<evidence type="ECO:0000313" key="3">
    <source>
        <dbReference type="Proteomes" id="UP001148786"/>
    </source>
</evidence>
<gene>
    <name evidence="2" type="ORF">NLJ89_g12281</name>
</gene>
<dbReference type="AlphaFoldDB" id="A0A9W8MQD3"/>
<proteinExistence type="predicted"/>
<evidence type="ECO:0000313" key="2">
    <source>
        <dbReference type="EMBL" id="KAJ3480413.1"/>
    </source>
</evidence>
<dbReference type="OrthoDB" id="10261408at2759"/>
<dbReference type="EMBL" id="JANKHO010003879">
    <property type="protein sequence ID" value="KAJ3480413.1"/>
    <property type="molecule type" value="Genomic_DNA"/>
</dbReference>
<keyword evidence="3" id="KW-1185">Reference proteome</keyword>